<dbReference type="Gene3D" id="2.30.120.10">
    <property type="match status" value="1"/>
</dbReference>
<evidence type="ECO:0000256" key="6">
    <source>
        <dbReference type="PIRSR" id="PIRSR001227-2"/>
    </source>
</evidence>
<evidence type="ECO:0000256" key="1">
    <source>
        <dbReference type="ARBA" id="ARBA00006586"/>
    </source>
</evidence>
<keyword evidence="7" id="KW-1133">Transmembrane helix</keyword>
<proteinExistence type="inferred from homology"/>
<dbReference type="EMBL" id="BLJN01000007">
    <property type="protein sequence ID" value="GFE84004.1"/>
    <property type="molecule type" value="Genomic_DNA"/>
</dbReference>
<dbReference type="Gene3D" id="1.10.1400.10">
    <property type="match status" value="1"/>
</dbReference>
<dbReference type="InterPro" id="IPR023343">
    <property type="entry name" value="Penicillin_amidase_dom1"/>
</dbReference>
<dbReference type="PANTHER" id="PTHR34218">
    <property type="entry name" value="PEPTIDASE S45 PENICILLIN AMIDASE"/>
    <property type="match status" value="1"/>
</dbReference>
<feature type="binding site" evidence="6">
    <location>
        <position position="190"/>
    </location>
    <ligand>
        <name>Ca(2+)</name>
        <dbReference type="ChEBI" id="CHEBI:29108"/>
    </ligand>
</feature>
<evidence type="ECO:0000313" key="9">
    <source>
        <dbReference type="Proteomes" id="UP000445000"/>
    </source>
</evidence>
<dbReference type="Proteomes" id="UP000445000">
    <property type="component" value="Unassembled WGS sequence"/>
</dbReference>
<evidence type="ECO:0000256" key="5">
    <source>
        <dbReference type="PIRSR" id="PIRSR001227-1"/>
    </source>
</evidence>
<feature type="active site" description="Nucleophile" evidence="5">
    <location>
        <position position="264"/>
    </location>
</feature>
<keyword evidence="7" id="KW-0472">Membrane</keyword>
<dbReference type="GO" id="GO:0046872">
    <property type="term" value="F:metal ion binding"/>
    <property type="evidence" value="ECO:0007669"/>
    <property type="project" value="UniProtKB-KW"/>
</dbReference>
<comment type="cofactor">
    <cofactor evidence="6">
        <name>Ca(2+)</name>
        <dbReference type="ChEBI" id="CHEBI:29108"/>
    </cofactor>
    <text evidence="6">Binds 1 Ca(2+) ion per dimer.</text>
</comment>
<dbReference type="GO" id="GO:0016811">
    <property type="term" value="F:hydrolase activity, acting on carbon-nitrogen (but not peptide) bonds, in linear amides"/>
    <property type="evidence" value="ECO:0007669"/>
    <property type="project" value="InterPro"/>
</dbReference>
<keyword evidence="6" id="KW-0479">Metal-binding</keyword>
<comment type="caution">
    <text evidence="8">The sequence shown here is derived from an EMBL/GenBank/DDBJ whole genome shotgun (WGS) entry which is preliminary data.</text>
</comment>
<keyword evidence="2" id="KW-0378">Hydrolase</keyword>
<dbReference type="InterPro" id="IPR043147">
    <property type="entry name" value="Penicillin_amidase_A-knob"/>
</dbReference>
<feature type="transmembrane region" description="Helical" evidence="7">
    <location>
        <begin position="7"/>
        <end position="29"/>
    </location>
</feature>
<protein>
    <submittedName>
        <fullName evidence="8">Penicillin amidase</fullName>
    </submittedName>
</protein>
<feature type="binding site" evidence="6">
    <location>
        <position position="341"/>
    </location>
    <ligand>
        <name>Ca(2+)</name>
        <dbReference type="ChEBI" id="CHEBI:29108"/>
    </ligand>
</feature>
<keyword evidence="7" id="KW-0812">Transmembrane</keyword>
<evidence type="ECO:0000313" key="8">
    <source>
        <dbReference type="EMBL" id="GFE84004.1"/>
    </source>
</evidence>
<reference evidence="9" key="1">
    <citation type="submission" date="2020-01" db="EMBL/GenBank/DDBJ databases">
        <title>'Steroidobacter agaridevorans' sp. nov., agar-degrading bacteria isolated from rhizosphere soils.</title>
        <authorList>
            <person name="Ikenaga M."/>
            <person name="Kataoka M."/>
            <person name="Murouchi A."/>
            <person name="Katsuragi S."/>
            <person name="Sakai M."/>
        </authorList>
    </citation>
    <scope>NUCLEOTIDE SEQUENCE [LARGE SCALE GENOMIC DNA]</scope>
    <source>
        <strain evidence="9">YU21-B</strain>
    </source>
</reference>
<feature type="binding site" evidence="6">
    <location>
        <position position="344"/>
    </location>
    <ligand>
        <name>Ca(2+)</name>
        <dbReference type="ChEBI" id="CHEBI:29108"/>
    </ligand>
</feature>
<accession>A0A829YKP8</accession>
<dbReference type="PANTHER" id="PTHR34218:SF4">
    <property type="entry name" value="ACYL-HOMOSERINE LACTONE ACYLASE QUIP"/>
    <property type="match status" value="1"/>
</dbReference>
<evidence type="ECO:0000256" key="7">
    <source>
        <dbReference type="SAM" id="Phobius"/>
    </source>
</evidence>
<keyword evidence="3" id="KW-0865">Zymogen</keyword>
<dbReference type="GO" id="GO:0017000">
    <property type="term" value="P:antibiotic biosynthetic process"/>
    <property type="evidence" value="ECO:0007669"/>
    <property type="project" value="InterPro"/>
</dbReference>
<evidence type="ECO:0000256" key="2">
    <source>
        <dbReference type="ARBA" id="ARBA00022801"/>
    </source>
</evidence>
<organism evidence="8 9">
    <name type="scientific">Steroidobacter agaridevorans</name>
    <dbReference type="NCBI Taxonomy" id="2695856"/>
    <lineage>
        <taxon>Bacteria</taxon>
        <taxon>Pseudomonadati</taxon>
        <taxon>Pseudomonadota</taxon>
        <taxon>Gammaproteobacteria</taxon>
        <taxon>Steroidobacterales</taxon>
        <taxon>Steroidobacteraceae</taxon>
        <taxon>Steroidobacter</taxon>
    </lineage>
</organism>
<dbReference type="InterPro" id="IPR002692">
    <property type="entry name" value="S45"/>
</dbReference>
<dbReference type="CDD" id="cd03747">
    <property type="entry name" value="Ntn_PGA_like"/>
    <property type="match status" value="1"/>
</dbReference>
<dbReference type="Pfam" id="PF01804">
    <property type="entry name" value="Penicil_amidase"/>
    <property type="match status" value="1"/>
</dbReference>
<keyword evidence="9" id="KW-1185">Reference proteome</keyword>
<evidence type="ECO:0000256" key="4">
    <source>
        <dbReference type="ARBA" id="ARBA00038735"/>
    </source>
</evidence>
<dbReference type="InterPro" id="IPR029055">
    <property type="entry name" value="Ntn_hydrolases_N"/>
</dbReference>
<dbReference type="AlphaFoldDB" id="A0A829YKP8"/>
<keyword evidence="6" id="KW-0106">Calcium</keyword>
<dbReference type="InterPro" id="IPR043146">
    <property type="entry name" value="Penicillin_amidase_N_B-knob"/>
</dbReference>
<evidence type="ECO:0000256" key="3">
    <source>
        <dbReference type="ARBA" id="ARBA00023145"/>
    </source>
</evidence>
<dbReference type="SUPFAM" id="SSF56235">
    <property type="entry name" value="N-terminal nucleophile aminohydrolases (Ntn hydrolases)"/>
    <property type="match status" value="1"/>
</dbReference>
<dbReference type="RefSeq" id="WP_161815605.1">
    <property type="nucleotide sequence ID" value="NZ_BLJN01000007.1"/>
</dbReference>
<dbReference type="PIRSF" id="PIRSF001227">
    <property type="entry name" value="Pen_acylase"/>
    <property type="match status" value="1"/>
</dbReference>
<dbReference type="Gene3D" id="1.10.439.10">
    <property type="entry name" value="Penicillin Amidohydrolase, domain 1"/>
    <property type="match status" value="1"/>
</dbReference>
<dbReference type="Gene3D" id="3.60.20.10">
    <property type="entry name" value="Glutamine Phosphoribosylpyrophosphate, subunit 1, domain 1"/>
    <property type="match status" value="1"/>
</dbReference>
<dbReference type="InterPro" id="IPR014395">
    <property type="entry name" value="Pen/GL7ACA/AHL_acylase"/>
</dbReference>
<comment type="subunit">
    <text evidence="4">Heterodimer of an alpha subunit and a beta subunit processed from the same precursor.</text>
</comment>
<gene>
    <name evidence="8" type="ORF">GCM10011487_60040</name>
</gene>
<comment type="similarity">
    <text evidence="1">Belongs to the peptidase S45 family.</text>
</comment>
<sequence>MRLLRPLRVVGLALLIVLVVGGLIGYWALRASLPKLDGNISDARISAPAAIERDAEGAPVLRARTRADLAFATGFAHAQDRYFQMDLMRRAAAGELAELLGASVLDTDRKLRVHGFRRVAREVVAAATASDVALLDAYSAGVNFALSQAAAKPWEYLLLGAEPAPWLPEDSVLAAFSMYLNLNDSSGSEEVTRLQLRDALPPAMFAFIAPLGTEWDAPIAGGTIRSATIPGPDVFDLREGASRAAALSAPRTAGTMEEKMYVGSNSWAVAGSHTADKGALLANDMHLGLRLPHVWYRARMIVDAEGDARRDLVGVTLPGLPVLIVGSNGRVAWGFTNSFGDWTDLVIVERDPQDAARYLTPEGSEPFVVHEEVLKVKDGEDEKLTVIGTRWGPVVREDTSNRPLALAWTAHHARATNFRMLDLERVDSVEQALLVANRSGVPVQNFVAVDANGRIGWTLMGQVPVRGNYDSTMPYLWNTPEAGWNGWRKPEEYPRIVDPTAGRLWTANARTVDVETWLSFMGDGMYDNGARAAQIRDDLLALENATPADMVNIQLDDRALFLVRWRDFLLELLDEDAVQGQPLRAEARKFLEDWSARAAAEDVGYRLVRAMRLQIRQSVFESLTAAARLKYPDSKFSPSAQFEGPLWQLVTRQPAHMLDPRYPSWDAALLASVDAALKELVQECGSLSQCTWGAQNTLAMRHPLSQVMPAFVGNWLDMPAQPLSGDSFMPRVQGPSFGASERMVVSPGREAQGYFQMPGGPVDHPMSPFYGAGHKAWARGEPRPLLPGEPKYILKLSPAAN</sequence>
<name>A0A829YKP8_9GAMM</name>